<keyword evidence="3" id="KW-1185">Reference proteome</keyword>
<dbReference type="InterPro" id="IPR043502">
    <property type="entry name" value="DNA/RNA_pol_sf"/>
</dbReference>
<feature type="domain" description="Reverse transcriptase" evidence="1">
    <location>
        <begin position="19"/>
        <end position="128"/>
    </location>
</feature>
<name>A0A8J5YNG2_9ROSI</name>
<proteinExistence type="predicted"/>
<dbReference type="Gene3D" id="3.30.70.270">
    <property type="match status" value="1"/>
</dbReference>
<organism evidence="2 3">
    <name type="scientific">Gossypium anomalum</name>
    <dbReference type="NCBI Taxonomy" id="47600"/>
    <lineage>
        <taxon>Eukaryota</taxon>
        <taxon>Viridiplantae</taxon>
        <taxon>Streptophyta</taxon>
        <taxon>Embryophyta</taxon>
        <taxon>Tracheophyta</taxon>
        <taxon>Spermatophyta</taxon>
        <taxon>Magnoliopsida</taxon>
        <taxon>eudicotyledons</taxon>
        <taxon>Gunneridae</taxon>
        <taxon>Pentapetalae</taxon>
        <taxon>rosids</taxon>
        <taxon>malvids</taxon>
        <taxon>Malvales</taxon>
        <taxon>Malvaceae</taxon>
        <taxon>Malvoideae</taxon>
        <taxon>Gossypium</taxon>
    </lineage>
</organism>
<dbReference type="CDD" id="cd01647">
    <property type="entry name" value="RT_LTR"/>
    <property type="match status" value="1"/>
</dbReference>
<accession>A0A8J5YNG2</accession>
<dbReference type="InterPro" id="IPR000477">
    <property type="entry name" value="RT_dom"/>
</dbReference>
<sequence>MGSIDSICEVERWDFEFWRASTFSYINLRSRYNRLKVKDADVMKTVFRTRYGHFEFIVMSFRLTSALVTFMDMMNHVFHSYLDQFILLFIDDILVYSQSEDEHDEHLRVVLYILRDKQLYAKLSICEFWL</sequence>
<dbReference type="AlphaFoldDB" id="A0A8J5YNG2"/>
<reference evidence="2 3" key="1">
    <citation type="journal article" date="2021" name="bioRxiv">
        <title>The Gossypium anomalum genome as a resource for cotton improvement and evolutionary analysis of hybrid incompatibility.</title>
        <authorList>
            <person name="Grover C.E."/>
            <person name="Yuan D."/>
            <person name="Arick M.A."/>
            <person name="Miller E.R."/>
            <person name="Hu G."/>
            <person name="Peterson D.G."/>
            <person name="Wendel J.F."/>
            <person name="Udall J.A."/>
        </authorList>
    </citation>
    <scope>NUCLEOTIDE SEQUENCE [LARGE SCALE GENOMIC DNA]</scope>
    <source>
        <strain evidence="2">JFW-Udall</strain>
        <tissue evidence="2">Leaf</tissue>
    </source>
</reference>
<evidence type="ECO:0000259" key="1">
    <source>
        <dbReference type="Pfam" id="PF00078"/>
    </source>
</evidence>
<dbReference type="Proteomes" id="UP000701853">
    <property type="component" value="Chromosome 8"/>
</dbReference>
<comment type="caution">
    <text evidence="2">The sequence shown here is derived from an EMBL/GenBank/DDBJ whole genome shotgun (WGS) entry which is preliminary data.</text>
</comment>
<dbReference type="InterPro" id="IPR053134">
    <property type="entry name" value="RNA-dir_DNA_polymerase"/>
</dbReference>
<dbReference type="PANTHER" id="PTHR24559">
    <property type="entry name" value="TRANSPOSON TY3-I GAG-POL POLYPROTEIN"/>
    <property type="match status" value="1"/>
</dbReference>
<dbReference type="OrthoDB" id="981817at2759"/>
<dbReference type="Pfam" id="PF00078">
    <property type="entry name" value="RVT_1"/>
    <property type="match status" value="1"/>
</dbReference>
<evidence type="ECO:0000313" key="3">
    <source>
        <dbReference type="Proteomes" id="UP000701853"/>
    </source>
</evidence>
<gene>
    <name evidence="2" type="ORF">CXB51_018852</name>
</gene>
<dbReference type="InterPro" id="IPR043128">
    <property type="entry name" value="Rev_trsase/Diguanyl_cyclase"/>
</dbReference>
<dbReference type="EMBL" id="JAHUZN010000008">
    <property type="protein sequence ID" value="KAG8485652.1"/>
    <property type="molecule type" value="Genomic_DNA"/>
</dbReference>
<evidence type="ECO:0000313" key="2">
    <source>
        <dbReference type="EMBL" id="KAG8485652.1"/>
    </source>
</evidence>
<protein>
    <recommendedName>
        <fullName evidence="1">Reverse transcriptase domain-containing protein</fullName>
    </recommendedName>
</protein>
<dbReference type="SUPFAM" id="SSF56672">
    <property type="entry name" value="DNA/RNA polymerases"/>
    <property type="match status" value="1"/>
</dbReference>
<dbReference type="PANTHER" id="PTHR24559:SF447">
    <property type="entry name" value="RNA-DIRECTED DNA POLYMERASE HOMOLOG"/>
    <property type="match status" value="1"/>
</dbReference>
<dbReference type="Gene3D" id="3.10.10.10">
    <property type="entry name" value="HIV Type 1 Reverse Transcriptase, subunit A, domain 1"/>
    <property type="match status" value="1"/>
</dbReference>